<keyword evidence="1" id="KW-1133">Transmembrane helix</keyword>
<dbReference type="Proteomes" id="UP000548582">
    <property type="component" value="Unassembled WGS sequence"/>
</dbReference>
<feature type="transmembrane region" description="Helical" evidence="1">
    <location>
        <begin position="28"/>
        <end position="47"/>
    </location>
</feature>
<comment type="caution">
    <text evidence="2">The sequence shown here is derived from an EMBL/GenBank/DDBJ whole genome shotgun (WGS) entry which is preliminary data.</text>
</comment>
<evidence type="ECO:0008006" key="4">
    <source>
        <dbReference type="Google" id="ProtNLM"/>
    </source>
</evidence>
<evidence type="ECO:0000256" key="1">
    <source>
        <dbReference type="SAM" id="Phobius"/>
    </source>
</evidence>
<dbReference type="RefSeq" id="WP_170056149.1">
    <property type="nucleotide sequence ID" value="NZ_JABBKX010000011.1"/>
</dbReference>
<protein>
    <recommendedName>
        <fullName evidence="4">Lipoprotein</fullName>
    </recommendedName>
</protein>
<keyword evidence="3" id="KW-1185">Reference proteome</keyword>
<dbReference type="AlphaFoldDB" id="A0A848EHS0"/>
<evidence type="ECO:0000313" key="3">
    <source>
        <dbReference type="Proteomes" id="UP000548582"/>
    </source>
</evidence>
<dbReference type="EMBL" id="JABBKX010000011">
    <property type="protein sequence ID" value="NMJ43951.1"/>
    <property type="molecule type" value="Genomic_DNA"/>
</dbReference>
<organism evidence="2 3">
    <name type="scientific">Neoroseomonas marina</name>
    <dbReference type="NCBI Taxonomy" id="1232220"/>
    <lineage>
        <taxon>Bacteria</taxon>
        <taxon>Pseudomonadati</taxon>
        <taxon>Pseudomonadota</taxon>
        <taxon>Alphaproteobacteria</taxon>
        <taxon>Acetobacterales</taxon>
        <taxon>Acetobacteraceae</taxon>
        <taxon>Neoroseomonas</taxon>
    </lineage>
</organism>
<sequence length="85" mass="9461">MRTLPAFALSASLLIAGCQHPDGTTDWGSTAALGIGAAALVGLAVAASNSQDDGYRSYQRRPYDRRGDWRRYGSYQDRRYNRAYW</sequence>
<gene>
    <name evidence="2" type="ORF">GWK16_22075</name>
</gene>
<accession>A0A848EHS0</accession>
<proteinExistence type="predicted"/>
<dbReference type="PROSITE" id="PS51257">
    <property type="entry name" value="PROKAR_LIPOPROTEIN"/>
    <property type="match status" value="1"/>
</dbReference>
<keyword evidence="1" id="KW-0812">Transmembrane</keyword>
<reference evidence="2 3" key="1">
    <citation type="submission" date="2020-03" db="EMBL/GenBank/DDBJ databases">
        <authorList>
            <person name="Sun Q."/>
        </authorList>
    </citation>
    <scope>NUCLEOTIDE SEQUENCE [LARGE SCALE GENOMIC DNA]</scope>
    <source>
        <strain evidence="2 3">JC162</strain>
    </source>
</reference>
<name>A0A848EHS0_9PROT</name>
<evidence type="ECO:0000313" key="2">
    <source>
        <dbReference type="EMBL" id="NMJ43951.1"/>
    </source>
</evidence>
<keyword evidence="1" id="KW-0472">Membrane</keyword>